<dbReference type="AlphaFoldDB" id="A0A6A0AL61"/>
<dbReference type="Proteomes" id="UP000485058">
    <property type="component" value="Unassembled WGS sequence"/>
</dbReference>
<keyword evidence="2" id="KW-1185">Reference proteome</keyword>
<proteinExistence type="predicted"/>
<evidence type="ECO:0000313" key="1">
    <source>
        <dbReference type="EMBL" id="GFH33338.1"/>
    </source>
</evidence>
<reference evidence="1 2" key="1">
    <citation type="submission" date="2020-02" db="EMBL/GenBank/DDBJ databases">
        <title>Draft genome sequence of Haematococcus lacustris strain NIES-144.</title>
        <authorList>
            <person name="Morimoto D."/>
            <person name="Nakagawa S."/>
            <person name="Yoshida T."/>
            <person name="Sawayama S."/>
        </authorList>
    </citation>
    <scope>NUCLEOTIDE SEQUENCE [LARGE SCALE GENOMIC DNA]</scope>
    <source>
        <strain evidence="1 2">NIES-144</strain>
    </source>
</reference>
<feature type="non-terminal residue" evidence="1">
    <location>
        <position position="1"/>
    </location>
</feature>
<organism evidence="1 2">
    <name type="scientific">Haematococcus lacustris</name>
    <name type="common">Green alga</name>
    <name type="synonym">Haematococcus pluvialis</name>
    <dbReference type="NCBI Taxonomy" id="44745"/>
    <lineage>
        <taxon>Eukaryota</taxon>
        <taxon>Viridiplantae</taxon>
        <taxon>Chlorophyta</taxon>
        <taxon>core chlorophytes</taxon>
        <taxon>Chlorophyceae</taxon>
        <taxon>CS clade</taxon>
        <taxon>Chlamydomonadales</taxon>
        <taxon>Haematococcaceae</taxon>
        <taxon>Haematococcus</taxon>
    </lineage>
</organism>
<dbReference type="EMBL" id="BLLF01008349">
    <property type="protein sequence ID" value="GFH33338.1"/>
    <property type="molecule type" value="Genomic_DNA"/>
</dbReference>
<evidence type="ECO:0000313" key="2">
    <source>
        <dbReference type="Proteomes" id="UP000485058"/>
    </source>
</evidence>
<gene>
    <name evidence="1" type="ORF">HaLaN_32695</name>
</gene>
<comment type="caution">
    <text evidence="1">The sequence shown here is derived from an EMBL/GenBank/DDBJ whole genome shotgun (WGS) entry which is preliminary data.</text>
</comment>
<name>A0A6A0AL61_HAELA</name>
<feature type="non-terminal residue" evidence="1">
    <location>
        <position position="244"/>
    </location>
</feature>
<accession>A0A6A0AL61</accession>
<protein>
    <submittedName>
        <fullName evidence="1">Uncharacterized protein</fullName>
    </submittedName>
</protein>
<sequence>MQHLEPGRLMQQHALQPLCLIPPTVINSLLQLGLRALSSEHGGSSSGGDVVGAAGAAGILEGGAVGERQDSFIAMLFNGGPHVVGRYDSLWRASLLYAVVKRHPQADAGLVKQALGRLLESYNATSTKAMFMPLEALLVVLEPHLCPASPNTAPAPLPEELPIQHWLEMADWSNFMRPFITALNWRADGSLVSAWQSWGPRQWTLLFSLWINCPPFKTLFLNRLVEKQLVSMRATQFTEVGSSL</sequence>